<dbReference type="Pfam" id="PF00700">
    <property type="entry name" value="Flagellin_C"/>
    <property type="match status" value="1"/>
</dbReference>
<protein>
    <recommendedName>
        <fullName evidence="2 4">Flagellin</fullName>
    </recommendedName>
</protein>
<dbReference type="RefSeq" id="WP_070965934.1">
    <property type="nucleotide sequence ID" value="NZ_CP017603.1"/>
</dbReference>
<dbReference type="AlphaFoldDB" id="A0AAC9WFN9"/>
<organism evidence="8 10">
    <name type="scientific">Clostridium formicaceticum</name>
    <dbReference type="NCBI Taxonomy" id="1497"/>
    <lineage>
        <taxon>Bacteria</taxon>
        <taxon>Bacillati</taxon>
        <taxon>Bacillota</taxon>
        <taxon>Clostridia</taxon>
        <taxon>Eubacteriales</taxon>
        <taxon>Clostridiaceae</taxon>
        <taxon>Clostridium</taxon>
    </lineage>
</organism>
<keyword evidence="4" id="KW-0964">Secreted</keyword>
<dbReference type="PANTHER" id="PTHR42792">
    <property type="entry name" value="FLAGELLIN"/>
    <property type="match status" value="1"/>
</dbReference>
<dbReference type="GO" id="GO:0009288">
    <property type="term" value="C:bacterial-type flagellum"/>
    <property type="evidence" value="ECO:0007669"/>
    <property type="project" value="UniProtKB-SubCell"/>
</dbReference>
<keyword evidence="8" id="KW-0966">Cell projection</keyword>
<dbReference type="EMBL" id="CP020559">
    <property type="protein sequence ID" value="ARE86025.1"/>
    <property type="molecule type" value="Genomic_DNA"/>
</dbReference>
<evidence type="ECO:0000313" key="8">
    <source>
        <dbReference type="EMBL" id="ARE86025.1"/>
    </source>
</evidence>
<comment type="subcellular location">
    <subcellularLocation>
        <location evidence="4">Secreted</location>
    </subcellularLocation>
    <subcellularLocation>
        <location evidence="4">Bacterial flagellum</location>
    </subcellularLocation>
</comment>
<comment type="similarity">
    <text evidence="1 4">Belongs to the bacterial flagellin family.</text>
</comment>
<evidence type="ECO:0000256" key="3">
    <source>
        <dbReference type="ARBA" id="ARBA00023143"/>
    </source>
</evidence>
<dbReference type="InterPro" id="IPR046358">
    <property type="entry name" value="Flagellin_C"/>
</dbReference>
<dbReference type="Gene3D" id="3.30.70.2120">
    <property type="match status" value="1"/>
</dbReference>
<proteinExistence type="inferred from homology"/>
<evidence type="ECO:0000313" key="7">
    <source>
        <dbReference type="EMBL" id="AOY75705.1"/>
    </source>
</evidence>
<evidence type="ECO:0000259" key="5">
    <source>
        <dbReference type="Pfam" id="PF00669"/>
    </source>
</evidence>
<dbReference type="InterPro" id="IPR042187">
    <property type="entry name" value="Flagellin_C_sub2"/>
</dbReference>
<dbReference type="GO" id="GO:0005198">
    <property type="term" value="F:structural molecule activity"/>
    <property type="evidence" value="ECO:0007669"/>
    <property type="project" value="UniProtKB-UniRule"/>
</dbReference>
<evidence type="ECO:0000259" key="6">
    <source>
        <dbReference type="Pfam" id="PF00700"/>
    </source>
</evidence>
<dbReference type="Proteomes" id="UP000192478">
    <property type="component" value="Chromosome"/>
</dbReference>
<reference evidence="8 10" key="2">
    <citation type="submission" date="2017-03" db="EMBL/GenBank/DDBJ databases">
        <title>Complete sequence of Clostridium formicaceticum DSM 92.</title>
        <authorList>
            <person name="Poehlein A."/>
            <person name="Karl M."/>
            <person name="Bengelsdorf F.R."/>
            <person name="Duerre P."/>
            <person name="Daniel R."/>
        </authorList>
    </citation>
    <scope>NUCLEOTIDE SEQUENCE [LARGE SCALE GENOMIC DNA]</scope>
    <source>
        <strain evidence="8 10">DSM 92</strain>
    </source>
</reference>
<evidence type="ECO:0000256" key="1">
    <source>
        <dbReference type="ARBA" id="ARBA00005709"/>
    </source>
</evidence>
<dbReference type="PRINTS" id="PR00207">
    <property type="entry name" value="FLAGELLIN"/>
</dbReference>
<dbReference type="Gene3D" id="6.10.10.10">
    <property type="entry name" value="Flagellar export chaperone, C-terminal domain"/>
    <property type="match status" value="1"/>
</dbReference>
<keyword evidence="8" id="KW-0282">Flagellum</keyword>
<dbReference type="KEGG" id="cfm:BJL90_07235"/>
<dbReference type="SUPFAM" id="SSF64518">
    <property type="entry name" value="Phase 1 flagellin"/>
    <property type="match status" value="1"/>
</dbReference>
<dbReference type="GO" id="GO:0005576">
    <property type="term" value="C:extracellular region"/>
    <property type="evidence" value="ECO:0007669"/>
    <property type="project" value="UniProtKB-SubCell"/>
</dbReference>
<dbReference type="Pfam" id="PF00669">
    <property type="entry name" value="Flagellin_N"/>
    <property type="match status" value="1"/>
</dbReference>
<comment type="function">
    <text evidence="4">Flagellin is the subunit protein which polymerizes to form the filaments of bacterial flagella.</text>
</comment>
<dbReference type="InterPro" id="IPR001029">
    <property type="entry name" value="Flagellin_N"/>
</dbReference>
<sequence>MRINHNIPALNAHRLLNSNTNASTKVLERLSSGKKINKAADDAAGMAISEKMKAQVRGLKKSSQNALDGISLIQTAEGAMNEIHSMLQRMRELAVQSANGTVTDEDRRAIQDEINQLTSEVNRIANGTEFNTRRILRGNEGPNSNTEVHRMSTGQPASMVVGIAGNLIDVSTGGDKISQVNEINPSVAQTNAEAAEYVVEVTSGNTQTINFGTNNGANANALKIVYAAGSGATAATAVFNGTDTITITTGTSGGSNTAAIIQAALQGLNLSGLGIDASEITVVGDIGVVADNDALTDAAKTASTPTTEGVTAAAESLGAWNFDIIEPFKVGETISIDGQVFKAVVNDKDPLGPNEFKVGDGTVEQQAANLKAAIAANDTLNTRFAITGTDANIVLTEKTGQATGTAITAEAKIDTKDWSSMSLAIYIDGEEKRVSLGKLGDLTRELNGAAGAGKTDAEKQEMLENAFLESINIALGKAGTAVFTDAGGPPRQLEFRTSTVGGNASISFVGSDAIKTLFGENMVDAAGRKLVENGVSKVYKGVAENDVSLAKGSFHFNQLPEIGSRILIGNEIIEFYNSDVEVYAGTNRAINMKDYAAATNPSLNGVDDIAGLVKAIASLELQAVELVQGNDAEKVAALFNEYQGTDPSAADYIFKNVSESANRLYMQAKPGNVGFAGQLIYIEGTPEEFVTNLQIGPNQGQGFRLSVGDVRAQQLNISSNVPNGNPGVEGAAYVLNASVTDGLSANLVEYSLDVSTEEKATAAITVYDNAIRQVAEIRGALGATQNRLEYTIANLDNTTENLTAALSRIEDADMALEMSEFTKLNILMQAGTAMLAQANQRPQSILQLLGS</sequence>
<dbReference type="PANTHER" id="PTHR42792:SF2">
    <property type="entry name" value="FLAGELLIN"/>
    <property type="match status" value="1"/>
</dbReference>
<dbReference type="EMBL" id="CP017603">
    <property type="protein sequence ID" value="AOY75705.1"/>
    <property type="molecule type" value="Genomic_DNA"/>
</dbReference>
<evidence type="ECO:0000256" key="2">
    <source>
        <dbReference type="ARBA" id="ARBA00020110"/>
    </source>
</evidence>
<reference evidence="7 9" key="1">
    <citation type="submission" date="2016-10" db="EMBL/GenBank/DDBJ databases">
        <title>Complete Genome Sequence of Acetogen Clostridium formicoaceticum ATCC 27076.</title>
        <authorList>
            <person name="Bao T."/>
            <person name="Cheng C."/>
            <person name="Zhao J."/>
            <person name="Yang S.-T."/>
            <person name="Wang J."/>
            <person name="Wang M."/>
        </authorList>
    </citation>
    <scope>NUCLEOTIDE SEQUENCE [LARGE SCALE GENOMIC DNA]</scope>
    <source>
        <strain evidence="7 9">ATCC 27076</strain>
    </source>
</reference>
<feature type="domain" description="Flagellin C-terminal" evidence="6">
    <location>
        <begin position="765"/>
        <end position="849"/>
    </location>
</feature>
<dbReference type="InterPro" id="IPR001492">
    <property type="entry name" value="Flagellin"/>
</dbReference>
<name>A0AAC9WFN9_9CLOT</name>
<dbReference type="Proteomes" id="UP000177894">
    <property type="component" value="Chromosome"/>
</dbReference>
<dbReference type="Gene3D" id="1.20.1330.10">
    <property type="entry name" value="f41 fragment of flagellin, N-terminal domain"/>
    <property type="match status" value="2"/>
</dbReference>
<evidence type="ECO:0000313" key="9">
    <source>
        <dbReference type="Proteomes" id="UP000177894"/>
    </source>
</evidence>
<keyword evidence="3 4" id="KW-0975">Bacterial flagellum</keyword>
<gene>
    <name evidence="8" type="primary">hag</name>
    <name evidence="7" type="ORF">BJL90_07235</name>
    <name evidence="8" type="ORF">CLFO_03410</name>
</gene>
<keyword evidence="8" id="KW-0969">Cilium</keyword>
<accession>A0AAC9WFN9</accession>
<feature type="domain" description="Flagellin N-terminal" evidence="5">
    <location>
        <begin position="3"/>
        <end position="139"/>
    </location>
</feature>
<evidence type="ECO:0000256" key="4">
    <source>
        <dbReference type="RuleBase" id="RU362073"/>
    </source>
</evidence>
<evidence type="ECO:0000313" key="10">
    <source>
        <dbReference type="Proteomes" id="UP000192478"/>
    </source>
</evidence>
<keyword evidence="9" id="KW-1185">Reference proteome</keyword>